<dbReference type="RefSeq" id="WP_068134897.1">
    <property type="nucleotide sequence ID" value="NZ_CP042914.1"/>
</dbReference>
<keyword evidence="5" id="KW-0732">Signal</keyword>
<dbReference type="NCBIfam" id="TIGR02603">
    <property type="entry name" value="CxxCH_TIGR02603"/>
    <property type="match status" value="1"/>
</dbReference>
<evidence type="ECO:0000256" key="5">
    <source>
        <dbReference type="SAM" id="SignalP"/>
    </source>
</evidence>
<dbReference type="Pfam" id="PF00034">
    <property type="entry name" value="Cytochrom_C"/>
    <property type="match status" value="1"/>
</dbReference>
<feature type="domain" description="Cytochrome c" evidence="6">
    <location>
        <begin position="1269"/>
        <end position="1402"/>
    </location>
</feature>
<gene>
    <name evidence="7" type="ORF">UC8_02160</name>
</gene>
<dbReference type="KEGG" id="rul:UC8_02160"/>
<feature type="chain" id="PRO_5023020142" evidence="5">
    <location>
        <begin position="26"/>
        <end position="1404"/>
    </location>
</feature>
<evidence type="ECO:0000256" key="4">
    <source>
        <dbReference type="PROSITE-ProRule" id="PRU00433"/>
    </source>
</evidence>
<evidence type="ECO:0000256" key="3">
    <source>
        <dbReference type="ARBA" id="ARBA00023004"/>
    </source>
</evidence>
<dbReference type="Proteomes" id="UP000325286">
    <property type="component" value="Chromosome"/>
</dbReference>
<dbReference type="InterPro" id="IPR011989">
    <property type="entry name" value="ARM-like"/>
</dbReference>
<dbReference type="InterPro" id="IPR013428">
    <property type="entry name" value="Membrane-bound_put_N"/>
</dbReference>
<dbReference type="SUPFAM" id="SSF50952">
    <property type="entry name" value="Soluble quinoprotein glucose dehydrogenase"/>
    <property type="match status" value="1"/>
</dbReference>
<dbReference type="InterPro" id="IPR036909">
    <property type="entry name" value="Cyt_c-like_dom_sf"/>
</dbReference>
<dbReference type="Pfam" id="PF04734">
    <property type="entry name" value="Ceramidase_alk"/>
    <property type="match status" value="1"/>
</dbReference>
<dbReference type="InterPro" id="IPR013427">
    <property type="entry name" value="Haem-bd_dom_put"/>
</dbReference>
<dbReference type="EC" id="3.5.1.23" evidence="7"/>
<dbReference type="InterPro" id="IPR031329">
    <property type="entry name" value="NEUT/ALK_ceramidase_N"/>
</dbReference>
<dbReference type="OrthoDB" id="230287at2"/>
<dbReference type="GO" id="GO:0009055">
    <property type="term" value="F:electron transfer activity"/>
    <property type="evidence" value="ECO:0007669"/>
    <property type="project" value="InterPro"/>
</dbReference>
<dbReference type="NCBIfam" id="TIGR02604">
    <property type="entry name" value="Piru_Ver_Nterm"/>
    <property type="match status" value="1"/>
</dbReference>
<evidence type="ECO:0000313" key="8">
    <source>
        <dbReference type="Proteomes" id="UP000325286"/>
    </source>
</evidence>
<dbReference type="InterPro" id="IPR016024">
    <property type="entry name" value="ARM-type_fold"/>
</dbReference>
<reference evidence="7 8" key="1">
    <citation type="submission" date="2019-08" db="EMBL/GenBank/DDBJ databases">
        <title>Deep-cultivation of Planctomycetes and their phenomic and genomic characterization uncovers novel biology.</title>
        <authorList>
            <person name="Wiegand S."/>
            <person name="Jogler M."/>
            <person name="Boedeker C."/>
            <person name="Pinto D."/>
            <person name="Vollmers J."/>
            <person name="Rivas-Marin E."/>
            <person name="Kohn T."/>
            <person name="Peeters S.H."/>
            <person name="Heuer A."/>
            <person name="Rast P."/>
            <person name="Oberbeckmann S."/>
            <person name="Bunk B."/>
            <person name="Jeske O."/>
            <person name="Meyerdierks A."/>
            <person name="Storesund J.E."/>
            <person name="Kallscheuer N."/>
            <person name="Luecker S."/>
            <person name="Lage O.M."/>
            <person name="Pohl T."/>
            <person name="Merkel B.J."/>
            <person name="Hornburger P."/>
            <person name="Mueller R.-W."/>
            <person name="Bruemmer F."/>
            <person name="Labrenz M."/>
            <person name="Spormann A.M."/>
            <person name="Op den Camp H."/>
            <person name="Overmann J."/>
            <person name="Amann R."/>
            <person name="Jetten M.S.M."/>
            <person name="Mascher T."/>
            <person name="Medema M.H."/>
            <person name="Devos D.P."/>
            <person name="Kaster A.-K."/>
            <person name="Ovreas L."/>
            <person name="Rohde M."/>
            <person name="Galperin M.Y."/>
            <person name="Jogler C."/>
        </authorList>
    </citation>
    <scope>NUCLEOTIDE SEQUENCE [LARGE SCALE GENOMIC DNA]</scope>
    <source>
        <strain evidence="7 8">UC8</strain>
    </source>
</reference>
<feature type="signal peptide" evidence="5">
    <location>
        <begin position="1"/>
        <end position="25"/>
    </location>
</feature>
<evidence type="ECO:0000256" key="1">
    <source>
        <dbReference type="ARBA" id="ARBA00022617"/>
    </source>
</evidence>
<dbReference type="GO" id="GO:0017040">
    <property type="term" value="F:N-acylsphingosine amidohydrolase activity"/>
    <property type="evidence" value="ECO:0007669"/>
    <property type="project" value="UniProtKB-EC"/>
</dbReference>
<dbReference type="PANTHER" id="PTHR33546">
    <property type="entry name" value="LARGE, MULTIFUNCTIONAL SECRETED PROTEIN-RELATED"/>
    <property type="match status" value="1"/>
</dbReference>
<dbReference type="Pfam" id="PF23500">
    <property type="entry name" value="DUF7133"/>
    <property type="match status" value="1"/>
</dbReference>
<dbReference type="PROSITE" id="PS51007">
    <property type="entry name" value="CYTC"/>
    <property type="match status" value="1"/>
</dbReference>
<accession>A0A5B9QW73</accession>
<dbReference type="PANTHER" id="PTHR33546:SF1">
    <property type="entry name" value="LARGE, MULTIFUNCTIONAL SECRETED PROTEIN"/>
    <property type="match status" value="1"/>
</dbReference>
<dbReference type="InterPro" id="IPR009056">
    <property type="entry name" value="Cyt_c-like_dom"/>
</dbReference>
<dbReference type="SUPFAM" id="SSF48371">
    <property type="entry name" value="ARM repeat"/>
    <property type="match status" value="2"/>
</dbReference>
<dbReference type="GO" id="GO:0020037">
    <property type="term" value="F:heme binding"/>
    <property type="evidence" value="ECO:0007669"/>
    <property type="project" value="InterPro"/>
</dbReference>
<evidence type="ECO:0000313" key="7">
    <source>
        <dbReference type="EMBL" id="QEG38261.1"/>
    </source>
</evidence>
<dbReference type="GO" id="GO:0046872">
    <property type="term" value="F:metal ion binding"/>
    <property type="evidence" value="ECO:0007669"/>
    <property type="project" value="UniProtKB-KW"/>
</dbReference>
<evidence type="ECO:0000256" key="2">
    <source>
        <dbReference type="ARBA" id="ARBA00022723"/>
    </source>
</evidence>
<organism evidence="7 8">
    <name type="scientific">Roseimaritima ulvae</name>
    <dbReference type="NCBI Taxonomy" id="980254"/>
    <lineage>
        <taxon>Bacteria</taxon>
        <taxon>Pseudomonadati</taxon>
        <taxon>Planctomycetota</taxon>
        <taxon>Planctomycetia</taxon>
        <taxon>Pirellulales</taxon>
        <taxon>Pirellulaceae</taxon>
        <taxon>Roseimaritima</taxon>
    </lineage>
</organism>
<keyword evidence="3 4" id="KW-0408">Iron</keyword>
<dbReference type="SUPFAM" id="SSF46626">
    <property type="entry name" value="Cytochrome c"/>
    <property type="match status" value="1"/>
</dbReference>
<protein>
    <submittedName>
        <fullName evidence="7">Neutral ceramidase</fullName>
        <ecNumber evidence="7">3.5.1.23</ecNumber>
    </submittedName>
</protein>
<dbReference type="InterPro" id="IPR011041">
    <property type="entry name" value="Quinoprot_gluc/sorb_DH_b-prop"/>
</dbReference>
<sequence precursor="true">MLNCFKIITLFVAVSWMSYGPQAAAQESSLQVGLARADITPDYPILLNGFLSRQQASTGVRQKIWAKAMAIKADQNSPLVLITVDTLGIPAAIRAEVCRRLEPLGIDADRVAITATHTHTAPIINGCAPNILARDFTAEEQQRIDQYTADFTNSLFEVAKAALANRRPASMQWATGQIKFATNRRSPDGPVDHDLPVLAIRDAAGKLIGVYCSYACHCVTLSERRIGGDWAGYAQSQIEQANPGCIAMMSVGCAGDQNPDASLPRNLVDSARAQGALIAAEVSRLLQTDMTPIETPLSAKLQPIELPLDELPSKQEFTELAKLDSPTGYHARTQLAKLQRGESLRQSIDYPVQVWAFGESLCMVFLGGEVTVEYGLQLKAVSDGPDMWVNAYANACPCYIPSERVLRQGGYEGAGAMIYYDQPTKLRSGLETQILSTVESLCHTLTDLATSPAASADANLTQAKTPQASMQLLELAADDLAVGLVASEPLIASPVAVDFSPDGKVYVAEMFDYPEGIEGDYQPGGRVRVLRSSRGDGTFDQSEIFLDGIPFPTGVTAWRSGVLVCAAPDILYAEDRDQDGRADIVRKLYSGFGTDNYQARVNSLEYGLDGWVYGSCGLFGGSITSALNGTTLELGNHDFRIRPDTGEIERAVGRTQQGRVRDCVGNWFGCTNGSLAFQYPLQQHYLRRNPSALPGPLSVNTPATAQDAKLIPASDDLQLFKLSGRSGLATAACGIGVYRDGYLGQDYASDIFTCEPVNLLVHHLQLTAHQATMQGRVPAAETKHAFLSSTDPWFRPVQARTAPDGSLWIVDMYRHVIEHPRWIPKETLQRLDVRAGSDHGRIYRVSRTDTPTRPWPRLDQKTPAELVSLLESPNGWQRDMSMQLLQWKPSTEAAAALRTLLRQSAVPTARLAALCTLQNLGHLQTQDAKLALGNESAAVRRQAVRVAEQFATTAADQSDPLFERLATLVDDPDASVRLQVACSLGEWPRDATGNLLADLLLDQHNVPFFESAVVSSLHSDNVDAFANRMLQQMDRSAALAPRLFPVLLAICRPETGSRLVGKVCDVQSDQLQSWQWNALPKVLTMLRSKADVRTEFEKNAGSETITTCLQLARQTSIDEDQSAAVRIAAIRCLNCWQTDSPHDQTALAEVLNARNASDVQLAAVEVLAKSGSQDTAKLLVDRWPQASPPVKAAMLTALTSRKSSVSVLLDAIDQAQIRATEIDPATRQRMLNASDATMQAQVERLLAGTATSDRAAVLAAYADVPTLPADASRGEKLFTKNCVTCHRLNGAGHQVGPDLDPLAVKPVDFFTQEILDPSRNLDSRYSTYTALTDSGRIITGLLAAETDTAITLRLQDAKQETLQRSELEEFRSNPTSLMPTGFEKDLDNQQLADLIEFIRSHAPK</sequence>
<keyword evidence="7" id="KW-0378">Hydrolase</keyword>
<dbReference type="Gene3D" id="1.25.10.10">
    <property type="entry name" value="Leucine-rich Repeat Variant"/>
    <property type="match status" value="1"/>
</dbReference>
<keyword evidence="8" id="KW-1185">Reference proteome</keyword>
<evidence type="ECO:0000259" key="6">
    <source>
        <dbReference type="PROSITE" id="PS51007"/>
    </source>
</evidence>
<keyword evidence="2 4" id="KW-0479">Metal-binding</keyword>
<dbReference type="EMBL" id="CP042914">
    <property type="protein sequence ID" value="QEG38261.1"/>
    <property type="molecule type" value="Genomic_DNA"/>
</dbReference>
<dbReference type="InterPro" id="IPR055557">
    <property type="entry name" value="DUF7133"/>
</dbReference>
<dbReference type="Gene3D" id="1.10.760.10">
    <property type="entry name" value="Cytochrome c-like domain"/>
    <property type="match status" value="1"/>
</dbReference>
<proteinExistence type="predicted"/>
<name>A0A5B9QW73_9BACT</name>
<keyword evidence="1 4" id="KW-0349">Heme</keyword>